<gene>
    <name evidence="1" type="ORF">EDD41_2997</name>
</gene>
<dbReference type="Proteomes" id="UP000275749">
    <property type="component" value="Unassembled WGS sequence"/>
</dbReference>
<dbReference type="RefSeq" id="WP_123576427.1">
    <property type="nucleotide sequence ID" value="NZ_RKHG01000001.1"/>
</dbReference>
<name>A0A3N1ZZ00_9ACTN</name>
<sequence length="79" mass="8193">MLPARVLRLLDLMIGLLALMLLTQVCLSGAGNPGPCTGRPHRGHLRPRLVGLAPPRPAAGRSAAMVVVDLVGAAIILLL</sequence>
<dbReference type="AlphaFoldDB" id="A0A3N1ZZ00"/>
<comment type="caution">
    <text evidence="1">The sequence shown here is derived from an EMBL/GenBank/DDBJ whole genome shotgun (WGS) entry which is preliminary data.</text>
</comment>
<reference evidence="1 2" key="1">
    <citation type="submission" date="2018-11" db="EMBL/GenBank/DDBJ databases">
        <title>Sequencing the genomes of 1000 actinobacteria strains.</title>
        <authorList>
            <person name="Klenk H.-P."/>
        </authorList>
    </citation>
    <scope>NUCLEOTIDE SEQUENCE [LARGE SCALE GENOMIC DNA]</scope>
    <source>
        <strain evidence="1 2">DSM 10546</strain>
    </source>
</reference>
<dbReference type="EMBL" id="RKHG01000001">
    <property type="protein sequence ID" value="ROR55717.1"/>
    <property type="molecule type" value="Genomic_DNA"/>
</dbReference>
<evidence type="ECO:0000313" key="1">
    <source>
        <dbReference type="EMBL" id="ROR55717.1"/>
    </source>
</evidence>
<accession>A0A3N1ZZ00</accession>
<evidence type="ECO:0000313" key="2">
    <source>
        <dbReference type="Proteomes" id="UP000275749"/>
    </source>
</evidence>
<protein>
    <submittedName>
        <fullName evidence="1">Uncharacterized protein</fullName>
    </submittedName>
</protein>
<organism evidence="1 2">
    <name type="scientific">Luteococcus japonicus</name>
    <dbReference type="NCBI Taxonomy" id="33984"/>
    <lineage>
        <taxon>Bacteria</taxon>
        <taxon>Bacillati</taxon>
        <taxon>Actinomycetota</taxon>
        <taxon>Actinomycetes</taxon>
        <taxon>Propionibacteriales</taxon>
        <taxon>Propionibacteriaceae</taxon>
        <taxon>Luteococcus</taxon>
    </lineage>
</organism>
<proteinExistence type="predicted"/>